<evidence type="ECO:0000313" key="3">
    <source>
        <dbReference type="Proteomes" id="UP000034333"/>
    </source>
</evidence>
<dbReference type="STRING" id="1619036.US58_C0004G0007"/>
<dbReference type="InterPro" id="IPR011604">
    <property type="entry name" value="PDDEXK-like_dom_sf"/>
</dbReference>
<accession>A0A0G0HRE3</accession>
<dbReference type="Gene3D" id="3.90.320.10">
    <property type="match status" value="1"/>
</dbReference>
<sequence>MPDKYTAVWVSHSSISDWLRCPQAYFLQNVYRDPKNNHKIRITKPSLALGSAVHEVLEGISLLPKETRFNESLVDKFENAWNKVSGKRGGFADSESEYRYKLRGQEMLRRVMNHKDILSGPAVKIKEDLPHFWLSEEDNIILCGKIDWLEYLPEIDSVHIIDFKTGKSEEDPDSLQLPIYHLLVHNCQKRKAVKASYWYVESSDSLAEKVLPDLETSKEKVLAIARDIKMARQLKRFKCPEGDSCKFCQPLLNITKGFGELVGVDDYGSDIYILPQAEDKESVIL</sequence>
<reference evidence="2 3" key="1">
    <citation type="journal article" date="2015" name="Nature">
        <title>rRNA introns, odd ribosomes, and small enigmatic genomes across a large radiation of phyla.</title>
        <authorList>
            <person name="Brown C.T."/>
            <person name="Hug L.A."/>
            <person name="Thomas B.C."/>
            <person name="Sharon I."/>
            <person name="Castelle C.J."/>
            <person name="Singh A."/>
            <person name="Wilkins M.J."/>
            <person name="Williams K.H."/>
            <person name="Banfield J.F."/>
        </authorList>
    </citation>
    <scope>NUCLEOTIDE SEQUENCE [LARGE SCALE GENOMIC DNA]</scope>
</reference>
<gene>
    <name evidence="2" type="ORF">US58_C0004G0007</name>
</gene>
<evidence type="ECO:0000313" key="2">
    <source>
        <dbReference type="EMBL" id="KKQ41170.1"/>
    </source>
</evidence>
<protein>
    <recommendedName>
        <fullName evidence="1">PD-(D/E)XK endonuclease-like domain-containing protein</fullName>
    </recommendedName>
</protein>
<evidence type="ECO:0000259" key="1">
    <source>
        <dbReference type="Pfam" id="PF12705"/>
    </source>
</evidence>
<dbReference type="Pfam" id="PF12705">
    <property type="entry name" value="PDDEXK_1"/>
    <property type="match status" value="1"/>
</dbReference>
<dbReference type="AlphaFoldDB" id="A0A0G0HRE3"/>
<dbReference type="Proteomes" id="UP000034333">
    <property type="component" value="Unassembled WGS sequence"/>
</dbReference>
<dbReference type="InterPro" id="IPR038726">
    <property type="entry name" value="PDDEXK_AddAB-type"/>
</dbReference>
<name>A0A0G0HRE3_9BACT</name>
<feature type="domain" description="PD-(D/E)XK endonuclease-like" evidence="1">
    <location>
        <begin position="10"/>
        <end position="249"/>
    </location>
</feature>
<dbReference type="EMBL" id="LBTN01000004">
    <property type="protein sequence ID" value="KKQ41170.1"/>
    <property type="molecule type" value="Genomic_DNA"/>
</dbReference>
<comment type="caution">
    <text evidence="2">The sequence shown here is derived from an EMBL/GenBank/DDBJ whole genome shotgun (WGS) entry which is preliminary data.</text>
</comment>
<organism evidence="2 3">
    <name type="scientific">Candidatus Magasanikbacteria bacterium GW2011_GWA2_37_8</name>
    <dbReference type="NCBI Taxonomy" id="1619036"/>
    <lineage>
        <taxon>Bacteria</taxon>
        <taxon>Candidatus Magasanikiibacteriota</taxon>
    </lineage>
</organism>
<proteinExistence type="predicted"/>